<dbReference type="Gene3D" id="3.90.182.10">
    <property type="entry name" value="Toxin - Anthrax Protective Antigen,domain 1"/>
    <property type="match status" value="1"/>
</dbReference>
<feature type="transmembrane region" description="Helical" evidence="1">
    <location>
        <begin position="12"/>
        <end position="32"/>
    </location>
</feature>
<dbReference type="Proteomes" id="UP000199031">
    <property type="component" value="Unassembled WGS sequence"/>
</dbReference>
<keyword evidence="1" id="KW-1133">Transmembrane helix</keyword>
<dbReference type="SUPFAM" id="SSF56988">
    <property type="entry name" value="Anthrax protective antigen"/>
    <property type="match status" value="1"/>
</dbReference>
<dbReference type="STRING" id="1465490.SAMN05444277_108183"/>
<dbReference type="Pfam" id="PF07691">
    <property type="entry name" value="PA14"/>
    <property type="match status" value="1"/>
</dbReference>
<keyword evidence="1" id="KW-0812">Transmembrane</keyword>
<sequence length="2533" mass="280499">MINHLVKLRKSIALLFATVLYCQFVFGSGFWMRPGRYSVIRDIPQKKLNIPVPKFETEQREPTIKDYAAKEFTGGPTQPEMQAFSSVNNANMVDLFTGDFSYNIPLMDVGGYPVNISYSSGAMMDQEASWVGLGWNINPGTITRNMRGLPDDFSGGADTIQKTTKTKENKTIGASIGASMEIAGFPTNAFGAGLNLSASTGVFHNTYRGWGMETSFSPSINVGNSAKGTLTGGLSIQNSSQEGLTLSPSFSYQLTQMREDLNAGGYLSSGLSYNSRTGIKGLQLGLGITQYNKANDNQNKSVSSNYSSYISFANPTFLPRVENIYTSTGYTFTAQIGLENSSLHPSGSLTGYVSTQEIAAEDQVRSIPAYGFLHAYDGSKDSKGILDFNREKEIPYREKPAVPIIALPYYTPDVFSITGEGTGGMFRAYRGDIGFVHDSYIKSKDNSDRFNVDIGVGNLFHAGVDLNLNRTFTETGAWRTNNLLSGSIDFTKSSGDYEAIYFRNPGEKTVNTAGFYNRIGGEDLVSAELTQNGLSSSIKATNYLRRFKNQVFQGRTLLTPATAYKDQRDKRKQVISYLTAEEASLVGVSKYIETYDLNKWGLATCNDGILQQMDNRGGLEATFFDNIDFLGTGITQIIPAIDYYRKKDGNGKLMPAAITTTGNNFSARFKGRLYAPESGAYKISFKTDDGVRVRLNDSVIIDEYHRQSPTKYTSDVLNLVKDHFYDLSIEYFQGKGRYYVQLSWERPGKTDTIISPDYLYQPEKITTFKVPGTPLTLEKRVNSFRQSNHISEVSVLNTDGRRYVYGIPVYNLKQKDVSFSVDPAGGNSNEGLVKYTKNVDNSLLNRQGQENLYTSELTPAYAHSFLLTQILSPDYVDVNHDGITDDDLGDAIKFNYSKVSGVDNPYNWRAPYVQDSASYQELLKTYNRDDKASYTYGQKELWYLNSIVSKNMIATFTLLDRDDMLPIGENGEKLANSHTAKKLDKIDLYSKADFIKNGTNAVPIKTVHFEYSYELCKGINRPVNTSTGKLTLKKIWFTYNGNDKGIRNPYTFTYSSINPDYNIASSDRWGSYKSALQNSGSTAGNMINNADYPYALQDSTTASKNASAWALTEILLPSKGRMEITYESDDYGYVQNRRATDMFKVAGFSHTSSFVASGYNKMYDDDDKLYMLVKVPTPVSNTNEVFEKYLEGISKLYCKLFVKMPANEFGSGSEFVPCYFRLAGGTGSYGVTTNHNIIWLKMEAIDNEGKAGGDYSPCAKAAIQFLRLNLPSKAYSGAETSDDLDLGQAVKMIGTMWGNIKDAFTSFDKIARGNSWAQVIDTSRSFIRLNDPDYKKYGGGLRVKRIKIYDNWSSLTQTAQLPGEREAVYGQEYDYTTIKNIHGQQIKISSGVASWEPAIGGDENPFHVPIEYLEQVAPLAPVSLGYVEEPVGESLFPAPSVGYSEVRIQSINNKKSKSANGYEEVGYYTTYDFPTIVERTTINSDSKKRYKPGLANFLKIDAKHYLSISQGFKIELNDMNGKMKYQASFSQADTSAPVTSTRYFYKVDDANASYKHLNNYATVMGPDNTIDTAVLIGEDIELMADMRQQLSVTNGNNFNINTDFFTFPFPPVFVLPSFFGLAQREENLFRTVALTKVVNRSGILDSIVQMDKGSVVAVKNLAYDRETGEVLLTRTTNEFEDPVFNFTYPSHWYYDGMGPAYKNIDVVLDDINILDGRITAGLPAGKTELDYFTGGDEMLVASREKTSAATCPDASGIASFPSYTELWTINTSSVNGSTPEIYFVDKNGKPFTGYNMSIKIIRSGRRNIEGSIGAVTSLINPMKKSGSKYVLTINNAAQIINANAIEYKELWKTANAIDCNACPEGSISKNGQCVKSIAPVFINDSSEYTVCYASSQADEYSSCGSYIYSSFNTDKSEFVRSPIDPSNLYWINVGMSGYCHLPSEGEGQSLFRSESVILRDSSVASFSAAERSLQAFQNTSIVENKGPLNRVGIWLCQDDPSNTAMLPQGEWKGFVSQFTAPVTGTYYVGAAADNLLRLRLDNVLLIEDKIQPATDNSNFSIWHLYPVSLTAGVHSIQVEGYNEVTSESYNPASIGVEIYNNTEAELRAAQSDTSLDIVFSTKNLIGTSQPSSGHFACSVGFALDSTYGTYSCDSVVNPVSESNFYNLGLLGNFRPQKSYVYYDDRKETDPAVTPDIKQYGTIINFTPFWKFSSNKLIKQADTLKWVWNAESTLYNRKGFELENKDPLGRYNSGQYGYGNSLPVSVVQNSPLRESAYEGFEDYDFGTQICDNVCAIPLHWDFSANVGNIVSTESHTGRKSLLVNGGTSISNTVRVKSSVAEEPVLGLVTKASVCPAFSGNTLNNISVDTSAVVPSFSPHNGASILFSAWVKEQQDCSCIDYTNNNVTIVFTNQSGSAIATVVLTPSGNIIEGWQRYDSTLTIPAGAYSMTLSLQATSSSIPVYFDDVRITPFNANMKSFVYDAVSLRLMAELDENNYATFYEYDNDGTLIRVNKETERGIQTIKETRSSLYKEN</sequence>
<dbReference type="InterPro" id="IPR037524">
    <property type="entry name" value="PA14/GLEYA"/>
</dbReference>
<proteinExistence type="predicted"/>
<keyword evidence="4" id="KW-1185">Reference proteome</keyword>
<evidence type="ECO:0000313" key="3">
    <source>
        <dbReference type="EMBL" id="SFQ31162.1"/>
    </source>
</evidence>
<accession>A0A1I5XGR0</accession>
<evidence type="ECO:0000256" key="1">
    <source>
        <dbReference type="SAM" id="Phobius"/>
    </source>
</evidence>
<dbReference type="InterPro" id="IPR011658">
    <property type="entry name" value="PA14_dom"/>
</dbReference>
<dbReference type="SMART" id="SM00758">
    <property type="entry name" value="PA14"/>
    <property type="match status" value="1"/>
</dbReference>
<dbReference type="EMBL" id="FOXQ01000008">
    <property type="protein sequence ID" value="SFQ31162.1"/>
    <property type="molecule type" value="Genomic_DNA"/>
</dbReference>
<dbReference type="Gene3D" id="2.60.120.260">
    <property type="entry name" value="Galactose-binding domain-like"/>
    <property type="match status" value="1"/>
</dbReference>
<feature type="domain" description="PA14" evidence="2">
    <location>
        <begin position="614"/>
        <end position="758"/>
    </location>
</feature>
<dbReference type="PROSITE" id="PS51820">
    <property type="entry name" value="PA14"/>
    <property type="match status" value="1"/>
</dbReference>
<gene>
    <name evidence="3" type="ORF">SAMN05444277_108183</name>
</gene>
<dbReference type="RefSeq" id="WP_090659700.1">
    <property type="nucleotide sequence ID" value="NZ_FOXQ01000008.1"/>
</dbReference>
<evidence type="ECO:0000313" key="4">
    <source>
        <dbReference type="Proteomes" id="UP000199031"/>
    </source>
</evidence>
<reference evidence="3 4" key="1">
    <citation type="submission" date="2016-10" db="EMBL/GenBank/DDBJ databases">
        <authorList>
            <person name="de Groot N.N."/>
        </authorList>
    </citation>
    <scope>NUCLEOTIDE SEQUENCE [LARGE SCALE GENOMIC DNA]</scope>
    <source>
        <strain evidence="3 4">DSM 28286</strain>
    </source>
</reference>
<protein>
    <submittedName>
        <fullName evidence="3">PA14 domain-containing protein</fullName>
    </submittedName>
</protein>
<keyword evidence="1" id="KW-0472">Membrane</keyword>
<evidence type="ECO:0000259" key="2">
    <source>
        <dbReference type="PROSITE" id="PS51820"/>
    </source>
</evidence>
<name>A0A1I5XGR0_9BACT</name>
<organism evidence="3 4">
    <name type="scientific">Parafilimonas terrae</name>
    <dbReference type="NCBI Taxonomy" id="1465490"/>
    <lineage>
        <taxon>Bacteria</taxon>
        <taxon>Pseudomonadati</taxon>
        <taxon>Bacteroidota</taxon>
        <taxon>Chitinophagia</taxon>
        <taxon>Chitinophagales</taxon>
        <taxon>Chitinophagaceae</taxon>
        <taxon>Parafilimonas</taxon>
    </lineage>
</organism>
<dbReference type="OrthoDB" id="9814627at2"/>